<dbReference type="Proteomes" id="UP001381693">
    <property type="component" value="Unassembled WGS sequence"/>
</dbReference>
<protein>
    <submittedName>
        <fullName evidence="3">Uncharacterized protein</fullName>
    </submittedName>
</protein>
<feature type="transmembrane region" description="Helical" evidence="1">
    <location>
        <begin position="70"/>
        <end position="93"/>
    </location>
</feature>
<keyword evidence="4" id="KW-1185">Reference proteome</keyword>
<accession>A0AAN9A242</accession>
<comment type="caution">
    <text evidence="3">The sequence shown here is derived from an EMBL/GenBank/DDBJ whole genome shotgun (WGS) entry which is preliminary data.</text>
</comment>
<name>A0AAN9A242_HALRR</name>
<dbReference type="AlphaFoldDB" id="A0AAN9A242"/>
<evidence type="ECO:0000256" key="2">
    <source>
        <dbReference type="SAM" id="SignalP"/>
    </source>
</evidence>
<keyword evidence="1" id="KW-0812">Transmembrane</keyword>
<proteinExistence type="predicted"/>
<feature type="non-terminal residue" evidence="3">
    <location>
        <position position="110"/>
    </location>
</feature>
<sequence>MFFLKYLNLFGGVLLLSLCSLALSIGDPLLEELAMTKAEQDVEGKDPEEKVLLTTFNTSGTSTTVSGAGIVWLLLWGVVLIIIGTAVLCYWVGCEYASTGRRFANMVGLY</sequence>
<feature type="chain" id="PRO_5042906351" evidence="2">
    <location>
        <begin position="25"/>
        <end position="110"/>
    </location>
</feature>
<keyword evidence="1" id="KW-0472">Membrane</keyword>
<evidence type="ECO:0000256" key="1">
    <source>
        <dbReference type="SAM" id="Phobius"/>
    </source>
</evidence>
<reference evidence="3 4" key="1">
    <citation type="submission" date="2023-11" db="EMBL/GenBank/DDBJ databases">
        <title>Halocaridina rubra genome assembly.</title>
        <authorList>
            <person name="Smith C."/>
        </authorList>
    </citation>
    <scope>NUCLEOTIDE SEQUENCE [LARGE SCALE GENOMIC DNA]</scope>
    <source>
        <strain evidence="3">EP-1</strain>
        <tissue evidence="3">Whole</tissue>
    </source>
</reference>
<evidence type="ECO:0000313" key="4">
    <source>
        <dbReference type="Proteomes" id="UP001381693"/>
    </source>
</evidence>
<feature type="signal peptide" evidence="2">
    <location>
        <begin position="1"/>
        <end position="24"/>
    </location>
</feature>
<evidence type="ECO:0000313" key="3">
    <source>
        <dbReference type="EMBL" id="KAK7077601.1"/>
    </source>
</evidence>
<keyword evidence="2" id="KW-0732">Signal</keyword>
<organism evidence="3 4">
    <name type="scientific">Halocaridina rubra</name>
    <name type="common">Hawaiian red shrimp</name>
    <dbReference type="NCBI Taxonomy" id="373956"/>
    <lineage>
        <taxon>Eukaryota</taxon>
        <taxon>Metazoa</taxon>
        <taxon>Ecdysozoa</taxon>
        <taxon>Arthropoda</taxon>
        <taxon>Crustacea</taxon>
        <taxon>Multicrustacea</taxon>
        <taxon>Malacostraca</taxon>
        <taxon>Eumalacostraca</taxon>
        <taxon>Eucarida</taxon>
        <taxon>Decapoda</taxon>
        <taxon>Pleocyemata</taxon>
        <taxon>Caridea</taxon>
        <taxon>Atyoidea</taxon>
        <taxon>Atyidae</taxon>
        <taxon>Halocaridina</taxon>
    </lineage>
</organism>
<dbReference type="EMBL" id="JAXCGZ010008505">
    <property type="protein sequence ID" value="KAK7077601.1"/>
    <property type="molecule type" value="Genomic_DNA"/>
</dbReference>
<keyword evidence="1" id="KW-1133">Transmembrane helix</keyword>
<gene>
    <name evidence="3" type="ORF">SK128_017539</name>
</gene>